<sequence length="336" mass="37286">MPDICERFEQWEEWDARALEMGGSARIGVHAAVETCRGRQLRRRHGAHRHVPAGHGEDPHAGLAAWRSPDLVWRGARHCGGERRPRLYARGFLHRYRWDRGREPGDDFASWEFDTCGLEGRVISDETAHEPARAALCGASATLCHDAILTPMDVVKQRMQLGVYRNVGECLRTILRHEGLWGFYRSMPTTLAMNVPFGSILVASNESMKQSLGIRVTRQDSSRLLPWYFLSAGLSGAIASAATQPLDVVKTRLQTQDCLVSSASSSRTDGSSCREAAAETLEASAKRTPKYTGFLAAVRTIVREEGWHGTQRLRSVGKPMGCTDRTCRRTNASAIL</sequence>
<evidence type="ECO:0008006" key="12">
    <source>
        <dbReference type="Google" id="ProtNLM"/>
    </source>
</evidence>
<proteinExistence type="inferred from homology"/>
<dbReference type="PANTHER" id="PTHR45758">
    <property type="entry name" value="MITOFERRIN-1-RELATED"/>
    <property type="match status" value="1"/>
</dbReference>
<evidence type="ECO:0000256" key="8">
    <source>
        <dbReference type="PROSITE-ProRule" id="PRU00282"/>
    </source>
</evidence>
<evidence type="ECO:0000256" key="5">
    <source>
        <dbReference type="ARBA" id="ARBA00022989"/>
    </source>
</evidence>
<dbReference type="Pfam" id="PF00153">
    <property type="entry name" value="Mito_carr"/>
    <property type="match status" value="2"/>
</dbReference>
<comment type="caution">
    <text evidence="10">The sequence shown here is derived from an EMBL/GenBank/DDBJ whole genome shotgun (WGS) entry which is preliminary data.</text>
</comment>
<dbReference type="GO" id="GO:0015093">
    <property type="term" value="F:ferrous iron transmembrane transporter activity"/>
    <property type="evidence" value="ECO:0007669"/>
    <property type="project" value="TreeGrafter"/>
</dbReference>
<evidence type="ECO:0000313" key="11">
    <source>
        <dbReference type="Proteomes" id="UP001178507"/>
    </source>
</evidence>
<evidence type="ECO:0000256" key="3">
    <source>
        <dbReference type="ARBA" id="ARBA00022448"/>
    </source>
</evidence>
<protein>
    <recommendedName>
        <fullName evidence="12">Mitochondrial carrier protein</fullName>
    </recommendedName>
</protein>
<dbReference type="InterPro" id="IPR023395">
    <property type="entry name" value="MCP_dom_sf"/>
</dbReference>
<dbReference type="EMBL" id="CAUJNA010003330">
    <property type="protein sequence ID" value="CAJ1399320.1"/>
    <property type="molecule type" value="Genomic_DNA"/>
</dbReference>
<keyword evidence="5" id="KW-1133">Transmembrane helix</keyword>
<evidence type="ECO:0000313" key="10">
    <source>
        <dbReference type="EMBL" id="CAJ1399320.1"/>
    </source>
</evidence>
<comment type="subcellular location">
    <subcellularLocation>
        <location evidence="1">Mitochondrion membrane</location>
        <topology evidence="1">Multi-pass membrane protein</topology>
    </subcellularLocation>
</comment>
<dbReference type="GO" id="GO:0031966">
    <property type="term" value="C:mitochondrial membrane"/>
    <property type="evidence" value="ECO:0007669"/>
    <property type="project" value="UniProtKB-SubCell"/>
</dbReference>
<dbReference type="PANTHER" id="PTHR45758:SF4">
    <property type="entry name" value="MITOFERRIN-1"/>
    <property type="match status" value="1"/>
</dbReference>
<keyword evidence="4 8" id="KW-0812">Transmembrane</keyword>
<accession>A0AA36N5C6</accession>
<gene>
    <name evidence="10" type="ORF">EVOR1521_LOCUS22874</name>
</gene>
<evidence type="ECO:0000256" key="4">
    <source>
        <dbReference type="ARBA" id="ARBA00022692"/>
    </source>
</evidence>
<dbReference type="PROSITE" id="PS50920">
    <property type="entry name" value="SOLCAR"/>
    <property type="match status" value="2"/>
</dbReference>
<evidence type="ECO:0000256" key="2">
    <source>
        <dbReference type="ARBA" id="ARBA00006375"/>
    </source>
</evidence>
<dbReference type="AlphaFoldDB" id="A0AA36N5C6"/>
<dbReference type="InterPro" id="IPR018108">
    <property type="entry name" value="MCP_transmembrane"/>
</dbReference>
<reference evidence="10" key="1">
    <citation type="submission" date="2023-08" db="EMBL/GenBank/DDBJ databases">
        <authorList>
            <person name="Chen Y."/>
            <person name="Shah S."/>
            <person name="Dougan E. K."/>
            <person name="Thang M."/>
            <person name="Chan C."/>
        </authorList>
    </citation>
    <scope>NUCLEOTIDE SEQUENCE</scope>
</reference>
<keyword evidence="11" id="KW-1185">Reference proteome</keyword>
<keyword evidence="6" id="KW-0496">Mitochondrion</keyword>
<keyword evidence="7 8" id="KW-0472">Membrane</keyword>
<evidence type="ECO:0000256" key="9">
    <source>
        <dbReference type="RuleBase" id="RU000488"/>
    </source>
</evidence>
<evidence type="ECO:0000256" key="7">
    <source>
        <dbReference type="ARBA" id="ARBA00023136"/>
    </source>
</evidence>
<feature type="repeat" description="Solcar" evidence="8">
    <location>
        <begin position="129"/>
        <end position="211"/>
    </location>
</feature>
<evidence type="ECO:0000256" key="1">
    <source>
        <dbReference type="ARBA" id="ARBA00004225"/>
    </source>
</evidence>
<dbReference type="Gene3D" id="1.50.40.10">
    <property type="entry name" value="Mitochondrial carrier domain"/>
    <property type="match status" value="1"/>
</dbReference>
<dbReference type="SUPFAM" id="SSF103506">
    <property type="entry name" value="Mitochondrial carrier"/>
    <property type="match status" value="1"/>
</dbReference>
<feature type="repeat" description="Solcar" evidence="8">
    <location>
        <begin position="227"/>
        <end position="336"/>
    </location>
</feature>
<comment type="similarity">
    <text evidence="2 9">Belongs to the mitochondrial carrier (TC 2.A.29) family.</text>
</comment>
<dbReference type="GO" id="GO:0048250">
    <property type="term" value="P:iron import into the mitochondrion"/>
    <property type="evidence" value="ECO:0007669"/>
    <property type="project" value="TreeGrafter"/>
</dbReference>
<evidence type="ECO:0000256" key="6">
    <source>
        <dbReference type="ARBA" id="ARBA00023128"/>
    </source>
</evidence>
<keyword evidence="3 9" id="KW-0813">Transport</keyword>
<dbReference type="Proteomes" id="UP001178507">
    <property type="component" value="Unassembled WGS sequence"/>
</dbReference>
<organism evidence="10 11">
    <name type="scientific">Effrenium voratum</name>
    <dbReference type="NCBI Taxonomy" id="2562239"/>
    <lineage>
        <taxon>Eukaryota</taxon>
        <taxon>Sar</taxon>
        <taxon>Alveolata</taxon>
        <taxon>Dinophyceae</taxon>
        <taxon>Suessiales</taxon>
        <taxon>Symbiodiniaceae</taxon>
        <taxon>Effrenium</taxon>
    </lineage>
</organism>
<name>A0AA36N5C6_9DINO</name>